<protein>
    <recommendedName>
        <fullName evidence="2">DUF6534 domain-containing protein</fullName>
    </recommendedName>
</protein>
<keyword evidence="1" id="KW-0472">Membrane</keyword>
<dbReference type="InterPro" id="IPR045339">
    <property type="entry name" value="DUF6534"/>
</dbReference>
<evidence type="ECO:0000256" key="1">
    <source>
        <dbReference type="SAM" id="Phobius"/>
    </source>
</evidence>
<dbReference type="PANTHER" id="PTHR40465">
    <property type="entry name" value="CHROMOSOME 1, WHOLE GENOME SHOTGUN SEQUENCE"/>
    <property type="match status" value="1"/>
</dbReference>
<sequence length="339" mass="37871">MATPASSIDDISLVGGPLLVGSVFNAFLFGMCVVQCVTYWEHQRGDSALIKSLVVWSIFLDTVHTCSLLDMLWEYFVNNFSRPSFLMTVLWPFSSTPIFTTFTSFPIQLYLSWRIRRFSRCKRVFVVLCTLSAAQSTLGILVSVSAYKNANLATYSRLIPLVDTWQVMAVIADLSLTVFLCYYLKKNRTGQKRSDNVISRVISASVETAAVGAFFCIMDLIMFTALPDTNFHVIFAFPMGRIYTNILLRTLNSRSSLRAEFEGPMSIPDIALDQSSHNEISTPPTANRVQDNIGSISVSVNVFNAADLSNSVPWQEMQAISNKIIGIKDIESQRNSDRV</sequence>
<feature type="transmembrane region" description="Helical" evidence="1">
    <location>
        <begin position="125"/>
        <end position="147"/>
    </location>
</feature>
<dbReference type="PANTHER" id="PTHR40465:SF1">
    <property type="entry name" value="DUF6534 DOMAIN-CONTAINING PROTEIN"/>
    <property type="match status" value="1"/>
</dbReference>
<feature type="transmembrane region" description="Helical" evidence="1">
    <location>
        <begin position="93"/>
        <end position="113"/>
    </location>
</feature>
<feature type="transmembrane region" description="Helical" evidence="1">
    <location>
        <begin position="18"/>
        <end position="40"/>
    </location>
</feature>
<gene>
    <name evidence="3" type="ORF">BDN70DRAFT_911461</name>
</gene>
<name>A0A9P6CWF3_9AGAR</name>
<dbReference type="OrthoDB" id="2562493at2759"/>
<organism evidence="3 4">
    <name type="scientific">Pholiota conissans</name>
    <dbReference type="NCBI Taxonomy" id="109636"/>
    <lineage>
        <taxon>Eukaryota</taxon>
        <taxon>Fungi</taxon>
        <taxon>Dikarya</taxon>
        <taxon>Basidiomycota</taxon>
        <taxon>Agaricomycotina</taxon>
        <taxon>Agaricomycetes</taxon>
        <taxon>Agaricomycetidae</taxon>
        <taxon>Agaricales</taxon>
        <taxon>Agaricineae</taxon>
        <taxon>Strophariaceae</taxon>
        <taxon>Pholiota</taxon>
    </lineage>
</organism>
<reference evidence="3" key="1">
    <citation type="submission" date="2020-11" db="EMBL/GenBank/DDBJ databases">
        <authorList>
            <consortium name="DOE Joint Genome Institute"/>
            <person name="Ahrendt S."/>
            <person name="Riley R."/>
            <person name="Andreopoulos W."/>
            <person name="Labutti K."/>
            <person name="Pangilinan J."/>
            <person name="Ruiz-Duenas F.J."/>
            <person name="Barrasa J.M."/>
            <person name="Sanchez-Garcia M."/>
            <person name="Camarero S."/>
            <person name="Miyauchi S."/>
            <person name="Serrano A."/>
            <person name="Linde D."/>
            <person name="Babiker R."/>
            <person name="Drula E."/>
            <person name="Ayuso-Fernandez I."/>
            <person name="Pacheco R."/>
            <person name="Padilla G."/>
            <person name="Ferreira P."/>
            <person name="Barriuso J."/>
            <person name="Kellner H."/>
            <person name="Castanera R."/>
            <person name="Alfaro M."/>
            <person name="Ramirez L."/>
            <person name="Pisabarro A.G."/>
            <person name="Kuo A."/>
            <person name="Tritt A."/>
            <person name="Lipzen A."/>
            <person name="He G."/>
            <person name="Yan M."/>
            <person name="Ng V."/>
            <person name="Cullen D."/>
            <person name="Martin F."/>
            <person name="Rosso M.-N."/>
            <person name="Henrissat B."/>
            <person name="Hibbett D."/>
            <person name="Martinez A.T."/>
            <person name="Grigoriev I.V."/>
        </authorList>
    </citation>
    <scope>NUCLEOTIDE SEQUENCE</scope>
    <source>
        <strain evidence="3">CIRM-BRFM 674</strain>
    </source>
</reference>
<dbReference type="AlphaFoldDB" id="A0A9P6CWF3"/>
<keyword evidence="1" id="KW-1133">Transmembrane helix</keyword>
<evidence type="ECO:0000313" key="3">
    <source>
        <dbReference type="EMBL" id="KAF9482871.1"/>
    </source>
</evidence>
<dbReference type="EMBL" id="MU155160">
    <property type="protein sequence ID" value="KAF9482871.1"/>
    <property type="molecule type" value="Genomic_DNA"/>
</dbReference>
<feature type="transmembrane region" description="Helical" evidence="1">
    <location>
        <begin position="204"/>
        <end position="225"/>
    </location>
</feature>
<dbReference type="Pfam" id="PF20152">
    <property type="entry name" value="DUF6534"/>
    <property type="match status" value="1"/>
</dbReference>
<dbReference type="Proteomes" id="UP000807469">
    <property type="component" value="Unassembled WGS sequence"/>
</dbReference>
<feature type="transmembrane region" description="Helical" evidence="1">
    <location>
        <begin position="52"/>
        <end position="73"/>
    </location>
</feature>
<feature type="domain" description="DUF6534" evidence="2">
    <location>
        <begin position="169"/>
        <end position="256"/>
    </location>
</feature>
<evidence type="ECO:0000313" key="4">
    <source>
        <dbReference type="Proteomes" id="UP000807469"/>
    </source>
</evidence>
<feature type="transmembrane region" description="Helical" evidence="1">
    <location>
        <begin position="231"/>
        <end position="248"/>
    </location>
</feature>
<feature type="transmembrane region" description="Helical" evidence="1">
    <location>
        <begin position="167"/>
        <end position="184"/>
    </location>
</feature>
<proteinExistence type="predicted"/>
<keyword evidence="1" id="KW-0812">Transmembrane</keyword>
<keyword evidence="4" id="KW-1185">Reference proteome</keyword>
<accession>A0A9P6CWF3</accession>
<comment type="caution">
    <text evidence="3">The sequence shown here is derived from an EMBL/GenBank/DDBJ whole genome shotgun (WGS) entry which is preliminary data.</text>
</comment>
<evidence type="ECO:0000259" key="2">
    <source>
        <dbReference type="Pfam" id="PF20152"/>
    </source>
</evidence>